<dbReference type="CDD" id="cd04470">
    <property type="entry name" value="S1_EF-P_repeat_1"/>
    <property type="match status" value="1"/>
</dbReference>
<dbReference type="SMART" id="SM00841">
    <property type="entry name" value="Elong-fact-P_C"/>
    <property type="match status" value="1"/>
</dbReference>
<dbReference type="InterPro" id="IPR011768">
    <property type="entry name" value="Transl_elongation_fac_P"/>
</dbReference>
<dbReference type="FunFam" id="2.30.30.30:FF:000003">
    <property type="entry name" value="Elongation factor P"/>
    <property type="match status" value="1"/>
</dbReference>
<dbReference type="CDD" id="cd05794">
    <property type="entry name" value="S1_EF-P_repeat_2"/>
    <property type="match status" value="1"/>
</dbReference>
<dbReference type="InterPro" id="IPR013185">
    <property type="entry name" value="Transl_elong_KOW-like"/>
</dbReference>
<evidence type="ECO:0000256" key="4">
    <source>
        <dbReference type="ARBA" id="ARBA00022490"/>
    </source>
</evidence>
<evidence type="ECO:0000256" key="7">
    <source>
        <dbReference type="ARBA" id="ARBA00025469"/>
    </source>
</evidence>
<dbReference type="Pfam" id="PF09285">
    <property type="entry name" value="Elong-fact-P_C"/>
    <property type="match status" value="1"/>
</dbReference>
<organism evidence="13 14">
    <name type="scientific">Candidatus Thermofonsia Clade 3 bacterium</name>
    <dbReference type="NCBI Taxonomy" id="2364212"/>
    <lineage>
        <taxon>Bacteria</taxon>
        <taxon>Bacillati</taxon>
        <taxon>Chloroflexota</taxon>
        <taxon>Candidatus Thermofontia</taxon>
        <taxon>Candidatus Thermofonsia Clade 3</taxon>
    </lineage>
</organism>
<dbReference type="GO" id="GO:0005829">
    <property type="term" value="C:cytosol"/>
    <property type="evidence" value="ECO:0007669"/>
    <property type="project" value="UniProtKB-ARBA"/>
</dbReference>
<evidence type="ECO:0000256" key="5">
    <source>
        <dbReference type="ARBA" id="ARBA00022768"/>
    </source>
</evidence>
<dbReference type="HAMAP" id="MF_00141">
    <property type="entry name" value="EF_P"/>
    <property type="match status" value="1"/>
</dbReference>
<evidence type="ECO:0000256" key="8">
    <source>
        <dbReference type="HAMAP-Rule" id="MF_00141"/>
    </source>
</evidence>
<comment type="similarity">
    <text evidence="3 8 10">Belongs to the elongation factor P family.</text>
</comment>
<proteinExistence type="inferred from homology"/>
<accession>A0A2M8QEW1</accession>
<dbReference type="NCBIfam" id="TIGR00038">
    <property type="entry name" value="efp"/>
    <property type="match status" value="1"/>
</dbReference>
<evidence type="ECO:0000256" key="9">
    <source>
        <dbReference type="NCBIfam" id="TIGR00038"/>
    </source>
</evidence>
<dbReference type="Proteomes" id="UP000230790">
    <property type="component" value="Unassembled WGS sequence"/>
</dbReference>
<evidence type="ECO:0000259" key="12">
    <source>
        <dbReference type="SMART" id="SM01185"/>
    </source>
</evidence>
<name>A0A2M8QEW1_9CHLR</name>
<dbReference type="PIRSF" id="PIRSF005901">
    <property type="entry name" value="EF-P"/>
    <property type="match status" value="1"/>
</dbReference>
<dbReference type="InterPro" id="IPR008991">
    <property type="entry name" value="Translation_prot_SH3-like_sf"/>
</dbReference>
<keyword evidence="6 8" id="KW-0648">Protein biosynthesis</keyword>
<dbReference type="GO" id="GO:0043043">
    <property type="term" value="P:peptide biosynthetic process"/>
    <property type="evidence" value="ECO:0007669"/>
    <property type="project" value="InterPro"/>
</dbReference>
<evidence type="ECO:0000313" key="14">
    <source>
        <dbReference type="Proteomes" id="UP000230790"/>
    </source>
</evidence>
<dbReference type="Pfam" id="PF01132">
    <property type="entry name" value="EFP"/>
    <property type="match status" value="1"/>
</dbReference>
<dbReference type="EMBL" id="PGTN01000017">
    <property type="protein sequence ID" value="PJF48334.1"/>
    <property type="molecule type" value="Genomic_DNA"/>
</dbReference>
<sequence length="188" mass="21087">MATTSDLRRGMLIRYNGDVWRVLEYQHIAPGNWRAMVRMKLKNINNGKVIEDRVRAGSEIDVVQSEMRPAQFLYKDGNTYHFMDAETFDQIALDEDMVGDAAQFMRENDTVSLLVLDGSQIAGVELPTFVTLKVVQADVAVRGDTATNVLKNVTLETGAVIQAPSFVKEGDSLKIDTRTGEYIERVKE</sequence>
<evidence type="ECO:0000256" key="1">
    <source>
        <dbReference type="ARBA" id="ARBA00004496"/>
    </source>
</evidence>
<dbReference type="FunFam" id="2.40.50.140:FF:000009">
    <property type="entry name" value="Elongation factor P"/>
    <property type="match status" value="1"/>
</dbReference>
<comment type="subcellular location">
    <subcellularLocation>
        <location evidence="1 8">Cytoplasm</location>
    </subcellularLocation>
</comment>
<dbReference type="GO" id="GO:0003746">
    <property type="term" value="F:translation elongation factor activity"/>
    <property type="evidence" value="ECO:0007669"/>
    <property type="project" value="UniProtKB-UniRule"/>
</dbReference>
<evidence type="ECO:0000259" key="11">
    <source>
        <dbReference type="SMART" id="SM00841"/>
    </source>
</evidence>
<dbReference type="Gene3D" id="2.30.30.30">
    <property type="match status" value="1"/>
</dbReference>
<feature type="domain" description="Elongation factor P C-terminal" evidence="11">
    <location>
        <begin position="130"/>
        <end position="185"/>
    </location>
</feature>
<reference evidence="13 14" key="1">
    <citation type="submission" date="2017-11" db="EMBL/GenBank/DDBJ databases">
        <title>Evolution of Phototrophy in the Chloroflexi Phylum Driven by Horizontal Gene Transfer.</title>
        <authorList>
            <person name="Ward L.M."/>
            <person name="Hemp J."/>
            <person name="Shih P.M."/>
            <person name="Mcglynn S.E."/>
            <person name="Fischer W."/>
        </authorList>
    </citation>
    <scope>NUCLEOTIDE SEQUENCE [LARGE SCALE GENOMIC DNA]</scope>
    <source>
        <strain evidence="13">JP3_7</strain>
    </source>
</reference>
<comment type="caution">
    <text evidence="13">The sequence shown here is derived from an EMBL/GenBank/DDBJ whole genome shotgun (WGS) entry which is preliminary data.</text>
</comment>
<dbReference type="AlphaFoldDB" id="A0A2M8QEW1"/>
<gene>
    <name evidence="8 13" type="primary">efp</name>
    <name evidence="13" type="ORF">CUN48_03990</name>
</gene>
<evidence type="ECO:0000256" key="3">
    <source>
        <dbReference type="ARBA" id="ARBA00009479"/>
    </source>
</evidence>
<dbReference type="InterPro" id="IPR020599">
    <property type="entry name" value="Transl_elong_fac_P/YeiP"/>
</dbReference>
<dbReference type="Pfam" id="PF08207">
    <property type="entry name" value="EFP_N"/>
    <property type="match status" value="1"/>
</dbReference>
<dbReference type="InterPro" id="IPR014722">
    <property type="entry name" value="Rib_uL2_dom2"/>
</dbReference>
<dbReference type="NCBIfam" id="NF001810">
    <property type="entry name" value="PRK00529.1"/>
    <property type="match status" value="1"/>
</dbReference>
<dbReference type="InterPro" id="IPR015365">
    <property type="entry name" value="Elong-fact-P_C"/>
</dbReference>
<comment type="pathway">
    <text evidence="2 8">Protein biosynthesis; polypeptide chain elongation.</text>
</comment>
<keyword evidence="4 8" id="KW-0963">Cytoplasm</keyword>
<dbReference type="PANTHER" id="PTHR30053:SF12">
    <property type="entry name" value="ELONGATION FACTOR P (EF-P) FAMILY PROTEIN"/>
    <property type="match status" value="1"/>
</dbReference>
<dbReference type="Gene3D" id="2.40.50.140">
    <property type="entry name" value="Nucleic acid-binding proteins"/>
    <property type="match status" value="2"/>
</dbReference>
<dbReference type="FunFam" id="2.40.50.140:FF:000004">
    <property type="entry name" value="Elongation factor P"/>
    <property type="match status" value="1"/>
</dbReference>
<evidence type="ECO:0000256" key="10">
    <source>
        <dbReference type="RuleBase" id="RU004389"/>
    </source>
</evidence>
<dbReference type="UniPathway" id="UPA00345"/>
<dbReference type="PANTHER" id="PTHR30053">
    <property type="entry name" value="ELONGATION FACTOR P"/>
    <property type="match status" value="1"/>
</dbReference>
<evidence type="ECO:0000313" key="13">
    <source>
        <dbReference type="EMBL" id="PJF48334.1"/>
    </source>
</evidence>
<evidence type="ECO:0000256" key="2">
    <source>
        <dbReference type="ARBA" id="ARBA00004815"/>
    </source>
</evidence>
<comment type="function">
    <text evidence="7 8">Involved in peptide bond synthesis. Stimulates efficient translation and peptide-bond synthesis on native or reconstituted 70S ribosomes in vitro. Probably functions indirectly by altering the affinity of the ribosome for aminoacyl-tRNA, thus increasing their reactivity as acceptors for peptidyl transferase.</text>
</comment>
<dbReference type="SUPFAM" id="SSF50249">
    <property type="entry name" value="Nucleic acid-binding proteins"/>
    <property type="match status" value="2"/>
</dbReference>
<dbReference type="InterPro" id="IPR001059">
    <property type="entry name" value="Transl_elong_P/YeiP_cen"/>
</dbReference>
<keyword evidence="5 8" id="KW-0251">Elongation factor</keyword>
<protein>
    <recommendedName>
        <fullName evidence="8 9">Elongation factor P</fullName>
        <shortName evidence="8">EF-P</shortName>
    </recommendedName>
</protein>
<dbReference type="SUPFAM" id="SSF50104">
    <property type="entry name" value="Translation proteins SH3-like domain"/>
    <property type="match status" value="1"/>
</dbReference>
<dbReference type="InterPro" id="IPR012340">
    <property type="entry name" value="NA-bd_OB-fold"/>
</dbReference>
<feature type="domain" description="Translation elongation factor P/YeiP central" evidence="12">
    <location>
        <begin position="67"/>
        <end position="121"/>
    </location>
</feature>
<evidence type="ECO:0000256" key="6">
    <source>
        <dbReference type="ARBA" id="ARBA00022917"/>
    </source>
</evidence>
<dbReference type="SMART" id="SM01185">
    <property type="entry name" value="EFP"/>
    <property type="match status" value="1"/>
</dbReference>